<accession>A0A378MWD1</accession>
<dbReference type="InterPro" id="IPR055385">
    <property type="entry name" value="GpJ_HDII-ins2"/>
</dbReference>
<dbReference type="AlphaFoldDB" id="A0A378MWD1"/>
<dbReference type="InterPro" id="IPR053171">
    <property type="entry name" value="Viral_Tip_Attach_Protein"/>
</dbReference>
<feature type="domain" description="Tip attachment protein J" evidence="2">
    <location>
        <begin position="325"/>
        <end position="392"/>
    </location>
</feature>
<dbReference type="InterPro" id="IPR032876">
    <property type="entry name" value="J_dom"/>
</dbReference>
<dbReference type="PANTHER" id="PTHR36251:SF2">
    <property type="entry name" value="GIFSY-2 PROPHAGE HOST SPECIFICITY PROTEIN J, PHAGE LAMBDA"/>
    <property type="match status" value="1"/>
</dbReference>
<sequence>MGLFSRKRKNHTPKEAPETGRSKQIVNIVELLCEGEIEGLVDGFKSIYLDGTQIQNDDDSYNFNNVSGQLNVGTQDQNVLEGYDSSQNEVSVGVEVKKKNGAIVRTVTDERISRLRLTLGVRSLFHQNNQGDTNTTNVDLKITIGTRQYSHSFNGKYSSQYLESVVFDNLPPVPFNISVERVTEDSNSQRLQNGTIWSSYTEIIDTEFTYPNSAVAGISFDSEYFNNIPTRNYLIKAKKVKVPSNYDPVKRTYTGFWDGTFKVAWTNNPAWEIYDLAPILSKMLGVEISFDKWALYDVARYCDQLVPDGMGGMEPRFTCNVWLTEVKTAYDLLNDFCSVFRAIPIWTGTEVSVIIDRPRDPVWTYTNANVVGGFERSYSARKSRHNAVQVTYSIKQMAMKVRLNMSLMTRKSKSTA</sequence>
<feature type="compositionally biased region" description="Basic residues" evidence="1">
    <location>
        <begin position="1"/>
        <end position="11"/>
    </location>
</feature>
<reference evidence="4 5" key="1">
    <citation type="submission" date="2018-06" db="EMBL/GenBank/DDBJ databases">
        <authorList>
            <consortium name="Pathogen Informatics"/>
            <person name="Doyle S."/>
        </authorList>
    </citation>
    <scope>NUCLEOTIDE SEQUENCE [LARGE SCALE GENOMIC DNA]</scope>
    <source>
        <strain evidence="4 5">NCTC10638</strain>
    </source>
</reference>
<dbReference type="Pfam" id="PF13550">
    <property type="entry name" value="Phage-tail_3"/>
    <property type="match status" value="1"/>
</dbReference>
<feature type="domain" description="Tip attachment protein J HDII-ins2" evidence="3">
    <location>
        <begin position="87"/>
        <end position="206"/>
    </location>
</feature>
<feature type="region of interest" description="Disordered" evidence="1">
    <location>
        <begin position="1"/>
        <end position="20"/>
    </location>
</feature>
<name>A0A378MWD1_MANHA</name>
<dbReference type="Pfam" id="PF24801">
    <property type="entry name" value="FNIII-A_GpJ"/>
    <property type="match status" value="1"/>
</dbReference>
<organism evidence="4 5">
    <name type="scientific">Mannheimia haemolytica</name>
    <name type="common">Pasteurella haemolytica</name>
    <dbReference type="NCBI Taxonomy" id="75985"/>
    <lineage>
        <taxon>Bacteria</taxon>
        <taxon>Pseudomonadati</taxon>
        <taxon>Pseudomonadota</taxon>
        <taxon>Gammaproteobacteria</taxon>
        <taxon>Pasteurellales</taxon>
        <taxon>Pasteurellaceae</taxon>
        <taxon>Mannheimia</taxon>
    </lineage>
</organism>
<gene>
    <name evidence="4" type="ORF">NCTC10638_00874</name>
</gene>
<evidence type="ECO:0000256" key="1">
    <source>
        <dbReference type="SAM" id="MobiDB-lite"/>
    </source>
</evidence>
<evidence type="ECO:0000259" key="2">
    <source>
        <dbReference type="Pfam" id="PF13550"/>
    </source>
</evidence>
<dbReference type="EMBL" id="UGPN01000002">
    <property type="protein sequence ID" value="STY59695.1"/>
    <property type="molecule type" value="Genomic_DNA"/>
</dbReference>
<evidence type="ECO:0000313" key="5">
    <source>
        <dbReference type="Proteomes" id="UP000254802"/>
    </source>
</evidence>
<dbReference type="Proteomes" id="UP000254802">
    <property type="component" value="Unassembled WGS sequence"/>
</dbReference>
<protein>
    <submittedName>
        <fullName evidence="4">Uncharacterized protein</fullName>
    </submittedName>
</protein>
<dbReference type="PANTHER" id="PTHR36251">
    <property type="entry name" value="FELS-1 PROPHAGE HOST SPECIFICITY PROTEIN-RELATED"/>
    <property type="match status" value="1"/>
</dbReference>
<evidence type="ECO:0000259" key="3">
    <source>
        <dbReference type="Pfam" id="PF24801"/>
    </source>
</evidence>
<evidence type="ECO:0000313" key="4">
    <source>
        <dbReference type="EMBL" id="STY59695.1"/>
    </source>
</evidence>
<proteinExistence type="predicted"/>